<dbReference type="AlphaFoldDB" id="A0AAV2KPL6"/>
<name>A0AAV2KPL6_KNICA</name>
<evidence type="ECO:0000313" key="3">
    <source>
        <dbReference type="Proteomes" id="UP001497482"/>
    </source>
</evidence>
<evidence type="ECO:0000313" key="2">
    <source>
        <dbReference type="EMBL" id="CAL1591887.1"/>
    </source>
</evidence>
<feature type="region of interest" description="Disordered" evidence="1">
    <location>
        <begin position="159"/>
        <end position="189"/>
    </location>
</feature>
<keyword evidence="3" id="KW-1185">Reference proteome</keyword>
<evidence type="ECO:0000256" key="1">
    <source>
        <dbReference type="SAM" id="MobiDB-lite"/>
    </source>
</evidence>
<reference evidence="2 3" key="1">
    <citation type="submission" date="2024-04" db="EMBL/GenBank/DDBJ databases">
        <authorList>
            <person name="Waldvogel A.-M."/>
            <person name="Schoenle A."/>
        </authorList>
    </citation>
    <scope>NUCLEOTIDE SEQUENCE [LARGE SCALE GENOMIC DNA]</scope>
</reference>
<feature type="compositionally biased region" description="Polar residues" evidence="1">
    <location>
        <begin position="68"/>
        <end position="80"/>
    </location>
</feature>
<protein>
    <submittedName>
        <fullName evidence="2">Uncharacterized protein</fullName>
    </submittedName>
</protein>
<feature type="region of interest" description="Disordered" evidence="1">
    <location>
        <begin position="68"/>
        <end position="88"/>
    </location>
</feature>
<accession>A0AAV2KPL6</accession>
<feature type="compositionally biased region" description="Low complexity" evidence="1">
    <location>
        <begin position="167"/>
        <end position="176"/>
    </location>
</feature>
<dbReference type="Proteomes" id="UP001497482">
    <property type="component" value="Chromosome 2"/>
</dbReference>
<proteinExistence type="predicted"/>
<dbReference type="EMBL" id="OZ035824">
    <property type="protein sequence ID" value="CAL1591887.1"/>
    <property type="molecule type" value="Genomic_DNA"/>
</dbReference>
<gene>
    <name evidence="2" type="ORF">KC01_LOCUS21222</name>
</gene>
<sequence>MWERATANNKLASHCVHLLSSLSVCEDRSCNAPDETLVEETPEEETLVEETLVEETPVEETLVESICTERTSNGDSSPSLRQLGPEPRPLKFTTELSRAEPCQSRATLSLHNILFVSGDKAGEDERVRDRSENLDVEKVGANSKLLLFRGGYFRTIRHDRTPPFNHSSLTSPSFTSPTPPPLLNGGLSA</sequence>
<organism evidence="2 3">
    <name type="scientific">Knipowitschia caucasica</name>
    <name type="common">Caucasian dwarf goby</name>
    <name type="synonym">Pomatoschistus caucasicus</name>
    <dbReference type="NCBI Taxonomy" id="637954"/>
    <lineage>
        <taxon>Eukaryota</taxon>
        <taxon>Metazoa</taxon>
        <taxon>Chordata</taxon>
        <taxon>Craniata</taxon>
        <taxon>Vertebrata</taxon>
        <taxon>Euteleostomi</taxon>
        <taxon>Actinopterygii</taxon>
        <taxon>Neopterygii</taxon>
        <taxon>Teleostei</taxon>
        <taxon>Neoteleostei</taxon>
        <taxon>Acanthomorphata</taxon>
        <taxon>Gobiaria</taxon>
        <taxon>Gobiiformes</taxon>
        <taxon>Gobioidei</taxon>
        <taxon>Gobiidae</taxon>
        <taxon>Gobiinae</taxon>
        <taxon>Knipowitschia</taxon>
    </lineage>
</organism>